<dbReference type="EMBL" id="WYET01000003">
    <property type="protein sequence ID" value="NVN18048.1"/>
    <property type="molecule type" value="Genomic_DNA"/>
</dbReference>
<evidence type="ECO:0000256" key="3">
    <source>
        <dbReference type="ARBA" id="ARBA00022692"/>
    </source>
</evidence>
<dbReference type="InterPro" id="IPR010432">
    <property type="entry name" value="RDD"/>
</dbReference>
<keyword evidence="9" id="KW-1185">Reference proteome</keyword>
<feature type="transmembrane region" description="Helical" evidence="6">
    <location>
        <begin position="9"/>
        <end position="26"/>
    </location>
</feature>
<comment type="caution">
    <text evidence="8">The sequence shown here is derived from an EMBL/GenBank/DDBJ whole genome shotgun (WGS) entry which is preliminary data.</text>
</comment>
<keyword evidence="3 6" id="KW-0812">Transmembrane</keyword>
<evidence type="ECO:0000256" key="2">
    <source>
        <dbReference type="ARBA" id="ARBA00022475"/>
    </source>
</evidence>
<dbReference type="RefSeq" id="WP_176619850.1">
    <property type="nucleotide sequence ID" value="NZ_WYET01000003.1"/>
</dbReference>
<keyword evidence="4 6" id="KW-1133">Transmembrane helix</keyword>
<feature type="domain" description="RDD" evidence="7">
    <location>
        <begin position="3"/>
        <end position="108"/>
    </location>
</feature>
<comment type="subcellular location">
    <subcellularLocation>
        <location evidence="1">Cell membrane</location>
        <topology evidence="1">Multi-pass membrane protein</topology>
    </subcellularLocation>
</comment>
<dbReference type="InterPro" id="IPR051791">
    <property type="entry name" value="Pra-immunoreactive"/>
</dbReference>
<evidence type="ECO:0000313" key="8">
    <source>
        <dbReference type="EMBL" id="NVN18048.1"/>
    </source>
</evidence>
<accession>A0A850NI58</accession>
<evidence type="ECO:0000256" key="5">
    <source>
        <dbReference type="ARBA" id="ARBA00023136"/>
    </source>
</evidence>
<gene>
    <name evidence="8" type="ORF">GUA46_06830</name>
</gene>
<dbReference type="Proteomes" id="UP000558089">
    <property type="component" value="Unassembled WGS sequence"/>
</dbReference>
<dbReference type="PANTHER" id="PTHR36115">
    <property type="entry name" value="PROLINE-RICH ANTIGEN HOMOLOG-RELATED"/>
    <property type="match status" value="1"/>
</dbReference>
<name>A0A850NI58_9FLAO</name>
<feature type="transmembrane region" description="Helical" evidence="6">
    <location>
        <begin position="46"/>
        <end position="65"/>
    </location>
</feature>
<evidence type="ECO:0000256" key="1">
    <source>
        <dbReference type="ARBA" id="ARBA00004651"/>
    </source>
</evidence>
<organism evidence="8 9">
    <name type="scientific">Flagellimonas chongwuensis</name>
    <dbReference type="NCBI Taxonomy" id="2697365"/>
    <lineage>
        <taxon>Bacteria</taxon>
        <taxon>Pseudomonadati</taxon>
        <taxon>Bacteroidota</taxon>
        <taxon>Flavobacteriia</taxon>
        <taxon>Flavobacteriales</taxon>
        <taxon>Flavobacteriaceae</taxon>
        <taxon>Flagellimonas</taxon>
    </lineage>
</organism>
<evidence type="ECO:0000256" key="4">
    <source>
        <dbReference type="ARBA" id="ARBA00022989"/>
    </source>
</evidence>
<dbReference type="AlphaFoldDB" id="A0A850NI58"/>
<proteinExistence type="predicted"/>
<dbReference type="Pfam" id="PF06271">
    <property type="entry name" value="RDD"/>
    <property type="match status" value="1"/>
</dbReference>
<evidence type="ECO:0000313" key="9">
    <source>
        <dbReference type="Proteomes" id="UP000558089"/>
    </source>
</evidence>
<evidence type="ECO:0000256" key="6">
    <source>
        <dbReference type="SAM" id="Phobius"/>
    </source>
</evidence>
<dbReference type="PANTHER" id="PTHR36115:SF4">
    <property type="entry name" value="MEMBRANE PROTEIN"/>
    <property type="match status" value="1"/>
</dbReference>
<keyword evidence="5 6" id="KW-0472">Membrane</keyword>
<sequence>MNDIFRRAIAFYVDALIFSIPAYLIYSTIFFKTANNLQSRFDDSKVLLAQIVSYIVYFTVCEFFFKSTIGKSLFKFKVQGKNDKINLLQVLVRSLSRIVPINQISFLFNDEKIFWHEKWSNVYTVKRSKP</sequence>
<keyword evidence="2" id="KW-1003">Cell membrane</keyword>
<evidence type="ECO:0000259" key="7">
    <source>
        <dbReference type="Pfam" id="PF06271"/>
    </source>
</evidence>
<reference evidence="8 9" key="1">
    <citation type="submission" date="2020-01" db="EMBL/GenBank/DDBJ databases">
        <title>Draft Genome Analysis of Muricauda sp. HICW Isolated from coastal seawater of PR China.</title>
        <authorList>
            <person name="Chen M.-X."/>
        </authorList>
    </citation>
    <scope>NUCLEOTIDE SEQUENCE [LARGE SCALE GENOMIC DNA]</scope>
    <source>
        <strain evidence="8 9">HICW</strain>
    </source>
</reference>
<protein>
    <recommendedName>
        <fullName evidence="7">RDD domain-containing protein</fullName>
    </recommendedName>
</protein>
<dbReference type="GO" id="GO:0005886">
    <property type="term" value="C:plasma membrane"/>
    <property type="evidence" value="ECO:0007669"/>
    <property type="project" value="UniProtKB-SubCell"/>
</dbReference>